<dbReference type="AlphaFoldDB" id="A0A7S1B0F2"/>
<evidence type="ECO:0000256" key="1">
    <source>
        <dbReference type="SAM" id="MobiDB-lite"/>
    </source>
</evidence>
<feature type="region of interest" description="Disordered" evidence="1">
    <location>
        <begin position="168"/>
        <end position="189"/>
    </location>
</feature>
<feature type="region of interest" description="Disordered" evidence="1">
    <location>
        <begin position="315"/>
        <end position="469"/>
    </location>
</feature>
<feature type="compositionally biased region" description="Polar residues" evidence="1">
    <location>
        <begin position="171"/>
        <end position="189"/>
    </location>
</feature>
<dbReference type="EMBL" id="HBFQ01063037">
    <property type="protein sequence ID" value="CAD8870260.1"/>
    <property type="molecule type" value="Transcribed_RNA"/>
</dbReference>
<feature type="compositionally biased region" description="Pro residues" evidence="1">
    <location>
        <begin position="342"/>
        <end position="355"/>
    </location>
</feature>
<gene>
    <name evidence="2" type="ORF">NSCI0253_LOCUS44617</name>
</gene>
<proteinExistence type="predicted"/>
<organism evidence="2">
    <name type="scientific">Noctiluca scintillans</name>
    <name type="common">Sea sparkle</name>
    <name type="synonym">Red tide dinoflagellate</name>
    <dbReference type="NCBI Taxonomy" id="2966"/>
    <lineage>
        <taxon>Eukaryota</taxon>
        <taxon>Sar</taxon>
        <taxon>Alveolata</taxon>
        <taxon>Dinophyceae</taxon>
        <taxon>Noctilucales</taxon>
        <taxon>Noctilucaceae</taxon>
        <taxon>Noctiluca</taxon>
    </lineage>
</organism>
<reference evidence="2" key="1">
    <citation type="submission" date="2021-01" db="EMBL/GenBank/DDBJ databases">
        <authorList>
            <person name="Corre E."/>
            <person name="Pelletier E."/>
            <person name="Niang G."/>
            <person name="Scheremetjew M."/>
            <person name="Finn R."/>
            <person name="Kale V."/>
            <person name="Holt S."/>
            <person name="Cochrane G."/>
            <person name="Meng A."/>
            <person name="Brown T."/>
            <person name="Cohen L."/>
        </authorList>
    </citation>
    <scope>NUCLEOTIDE SEQUENCE</scope>
</reference>
<evidence type="ECO:0000313" key="2">
    <source>
        <dbReference type="EMBL" id="CAD8870260.1"/>
    </source>
</evidence>
<protein>
    <submittedName>
        <fullName evidence="2">Uncharacterized protein</fullName>
    </submittedName>
</protein>
<sequence length="531" mass="57116">MHVWPRVGDEIVALQVGPRIEDRVLAVLCESLDESPLFAVHASNVMESIPASTALDDTYADKAVGRTLQSLGGGWATHCFSVLSMCEGAAVGAYAVGVGSNVKKRTRAARVALVATLAIREQWPVSTWLAPLVSQAEAALSGVSECEEVTKPAVAVPQPPPLCLRSDEELSQATSKAEETPSTSVGSQTCQEATTPRFCSQVGQIDPNAPRACVEDPHSELRSWPGSPEYLWPWCRLCNCWNDMSHLKGRRHQRAINMSSWTPGVDDSTSLSGDVETSSVASVPVSILAQTDPDRAAAPLAQAVAELLSSPSCTAGFQASAESPRHVSGVAARPRRPSPVKSVPPPPPPPPPPLPGNHRTGPGSLLTRHLTRELPPEHSRIHTHSRSQMRPRDEYDENPYAGVLVWPPPPGVDDSDVPPPPPRRKKHEQVPVEVAHRTPPPEVSSGVSRRVLQRPPSSSPPLPPNQARVDSILGHQPQRSQETEALPSCRWRLAELAMAATARAMVNRSATDTDWVVRADSVRQEAGTVLV</sequence>
<name>A0A7S1B0F2_NOCSC</name>
<accession>A0A7S1B0F2</accession>
<feature type="compositionally biased region" description="Pro residues" evidence="1">
    <location>
        <begin position="406"/>
        <end position="421"/>
    </location>
</feature>
<feature type="compositionally biased region" description="Basic and acidic residues" evidence="1">
    <location>
        <begin position="370"/>
        <end position="380"/>
    </location>
</feature>